<organism evidence="3 4">
    <name type="scientific">Sporormia fimetaria CBS 119925</name>
    <dbReference type="NCBI Taxonomy" id="1340428"/>
    <lineage>
        <taxon>Eukaryota</taxon>
        <taxon>Fungi</taxon>
        <taxon>Dikarya</taxon>
        <taxon>Ascomycota</taxon>
        <taxon>Pezizomycotina</taxon>
        <taxon>Dothideomycetes</taxon>
        <taxon>Pleosporomycetidae</taxon>
        <taxon>Pleosporales</taxon>
        <taxon>Sporormiaceae</taxon>
        <taxon>Sporormia</taxon>
    </lineage>
</organism>
<keyword evidence="2" id="KW-0472">Membrane</keyword>
<evidence type="ECO:0000313" key="3">
    <source>
        <dbReference type="EMBL" id="KAF2750951.1"/>
    </source>
</evidence>
<evidence type="ECO:0000256" key="1">
    <source>
        <dbReference type="SAM" id="MobiDB-lite"/>
    </source>
</evidence>
<dbReference type="Proteomes" id="UP000799440">
    <property type="component" value="Unassembled WGS sequence"/>
</dbReference>
<proteinExistence type="predicted"/>
<gene>
    <name evidence="3" type="ORF">M011DRAFT_188519</name>
</gene>
<feature type="transmembrane region" description="Helical" evidence="2">
    <location>
        <begin position="341"/>
        <end position="363"/>
    </location>
</feature>
<protein>
    <submittedName>
        <fullName evidence="3">Uncharacterized protein</fullName>
    </submittedName>
</protein>
<evidence type="ECO:0000313" key="4">
    <source>
        <dbReference type="Proteomes" id="UP000799440"/>
    </source>
</evidence>
<feature type="compositionally biased region" description="Low complexity" evidence="1">
    <location>
        <begin position="294"/>
        <end position="318"/>
    </location>
</feature>
<dbReference type="EMBL" id="MU006563">
    <property type="protein sequence ID" value="KAF2750951.1"/>
    <property type="molecule type" value="Genomic_DNA"/>
</dbReference>
<keyword evidence="4" id="KW-1185">Reference proteome</keyword>
<accession>A0A6A6VNZ0</accession>
<sequence>MGARERSSYTLLGLCISSGFLFSTVKPMPVVLVTGQFLVCSASFLLAPVRTPFESFWKSPSLILDQVQYPEADSNARSFHFLLAVPRTHAPCLPHRPPHLPFHVKRKRRNLYAYVTNNLPHPASKQQTLPAGPCPTTITTSRPRNRPLYRNRAHTTPSHTRFSSIRTLAIMGIYQSTEKGIVVPSKSNPVVDISTLTASMVLTSQLPNGVVTFSDEWIVMSYETQAVAVIEGKLGIIDLTQAFASRAADETGGAGEMVLITYEDGKWYPPTITMTPGVGTTFDPNDFGGTTAMPSWTPKPTLTTTPSPTTPTSAPNTTENPASEPTDALYAHMGTRDNLSIILMGVFLGGTVMVFVIWGYFWIRSARKKQERRAQAGELHAVSPEDRLIGLEYLTGHKDGRFDALSVPHPTYRAYRPI</sequence>
<keyword evidence="2" id="KW-1133">Transmembrane helix</keyword>
<reference evidence="3" key="1">
    <citation type="journal article" date="2020" name="Stud. Mycol.">
        <title>101 Dothideomycetes genomes: a test case for predicting lifestyles and emergence of pathogens.</title>
        <authorList>
            <person name="Haridas S."/>
            <person name="Albert R."/>
            <person name="Binder M."/>
            <person name="Bloem J."/>
            <person name="Labutti K."/>
            <person name="Salamov A."/>
            <person name="Andreopoulos B."/>
            <person name="Baker S."/>
            <person name="Barry K."/>
            <person name="Bills G."/>
            <person name="Bluhm B."/>
            <person name="Cannon C."/>
            <person name="Castanera R."/>
            <person name="Culley D."/>
            <person name="Daum C."/>
            <person name="Ezra D."/>
            <person name="Gonzalez J."/>
            <person name="Henrissat B."/>
            <person name="Kuo A."/>
            <person name="Liang C."/>
            <person name="Lipzen A."/>
            <person name="Lutzoni F."/>
            <person name="Magnuson J."/>
            <person name="Mondo S."/>
            <person name="Nolan M."/>
            <person name="Ohm R."/>
            <person name="Pangilinan J."/>
            <person name="Park H.-J."/>
            <person name="Ramirez L."/>
            <person name="Alfaro M."/>
            <person name="Sun H."/>
            <person name="Tritt A."/>
            <person name="Yoshinaga Y."/>
            <person name="Zwiers L.-H."/>
            <person name="Turgeon B."/>
            <person name="Goodwin S."/>
            <person name="Spatafora J."/>
            <person name="Crous P."/>
            <person name="Grigoriev I."/>
        </authorList>
    </citation>
    <scope>NUCLEOTIDE SEQUENCE</scope>
    <source>
        <strain evidence="3">CBS 119925</strain>
    </source>
</reference>
<keyword evidence="2" id="KW-0812">Transmembrane</keyword>
<feature type="region of interest" description="Disordered" evidence="1">
    <location>
        <begin position="287"/>
        <end position="324"/>
    </location>
</feature>
<dbReference type="AlphaFoldDB" id="A0A6A6VNZ0"/>
<evidence type="ECO:0000256" key="2">
    <source>
        <dbReference type="SAM" id="Phobius"/>
    </source>
</evidence>
<name>A0A6A6VNZ0_9PLEO</name>
<feature type="region of interest" description="Disordered" evidence="1">
    <location>
        <begin position="124"/>
        <end position="156"/>
    </location>
</feature>
<feature type="compositionally biased region" description="Basic residues" evidence="1">
    <location>
        <begin position="143"/>
        <end position="153"/>
    </location>
</feature>